<evidence type="ECO:0000313" key="4">
    <source>
        <dbReference type="Proteomes" id="UP000030746"/>
    </source>
</evidence>
<dbReference type="GO" id="GO:0051754">
    <property type="term" value="P:meiotic sister chromatid cohesion, centromeric"/>
    <property type="evidence" value="ECO:0007669"/>
    <property type="project" value="TreeGrafter"/>
</dbReference>
<dbReference type="Pfam" id="PF08311">
    <property type="entry name" value="Mad3_BUB1_I"/>
    <property type="match status" value="1"/>
</dbReference>
<evidence type="ECO:0000259" key="2">
    <source>
        <dbReference type="PROSITE" id="PS51489"/>
    </source>
</evidence>
<dbReference type="Proteomes" id="UP000030746">
    <property type="component" value="Unassembled WGS sequence"/>
</dbReference>
<dbReference type="KEGG" id="lgi:LOTGIDRAFT_185215"/>
<reference evidence="3 4" key="1">
    <citation type="journal article" date="2013" name="Nature">
        <title>Insights into bilaterian evolution from three spiralian genomes.</title>
        <authorList>
            <person name="Simakov O."/>
            <person name="Marletaz F."/>
            <person name="Cho S.J."/>
            <person name="Edsinger-Gonzales E."/>
            <person name="Havlak P."/>
            <person name="Hellsten U."/>
            <person name="Kuo D.H."/>
            <person name="Larsson T."/>
            <person name="Lv J."/>
            <person name="Arendt D."/>
            <person name="Savage R."/>
            <person name="Osoegawa K."/>
            <person name="de Jong P."/>
            <person name="Grimwood J."/>
            <person name="Chapman J.A."/>
            <person name="Shapiro H."/>
            <person name="Aerts A."/>
            <person name="Otillar R.P."/>
            <person name="Terry A.Y."/>
            <person name="Boore J.L."/>
            <person name="Grigoriev I.V."/>
            <person name="Lindberg D.R."/>
            <person name="Seaver E.C."/>
            <person name="Weisblat D.A."/>
            <person name="Putnam N.H."/>
            <person name="Rokhsar D.S."/>
        </authorList>
    </citation>
    <scope>NUCLEOTIDE SEQUENCE [LARGE SCALE GENOMIC DNA]</scope>
</reference>
<dbReference type="HOGENOM" id="CLU_052518_0_0_1"/>
<dbReference type="GO" id="GO:0004672">
    <property type="term" value="F:protein kinase activity"/>
    <property type="evidence" value="ECO:0007669"/>
    <property type="project" value="TreeGrafter"/>
</dbReference>
<protein>
    <recommendedName>
        <fullName evidence="2">BUB1 N-terminal domain-containing protein</fullName>
    </recommendedName>
</protein>
<accession>V4CNB3</accession>
<dbReference type="STRING" id="225164.V4CNB3"/>
<dbReference type="OrthoDB" id="248495at2759"/>
<evidence type="ECO:0000256" key="1">
    <source>
        <dbReference type="SAM" id="MobiDB-lite"/>
    </source>
</evidence>
<dbReference type="Gene3D" id="1.25.40.430">
    <property type="match status" value="1"/>
</dbReference>
<gene>
    <name evidence="3" type="ORF">LOTGIDRAFT_185215</name>
</gene>
<dbReference type="InterPro" id="IPR015661">
    <property type="entry name" value="Bub1/Mad3"/>
</dbReference>
<dbReference type="GO" id="GO:0007094">
    <property type="term" value="P:mitotic spindle assembly checkpoint signaling"/>
    <property type="evidence" value="ECO:0007669"/>
    <property type="project" value="InterPro"/>
</dbReference>
<dbReference type="GeneID" id="20244642"/>
<dbReference type="SMART" id="SM00777">
    <property type="entry name" value="Mad3_BUB1_I"/>
    <property type="match status" value="1"/>
</dbReference>
<dbReference type="GO" id="GO:0005634">
    <property type="term" value="C:nucleus"/>
    <property type="evidence" value="ECO:0007669"/>
    <property type="project" value="TreeGrafter"/>
</dbReference>
<feature type="non-terminal residue" evidence="3">
    <location>
        <position position="402"/>
    </location>
</feature>
<feature type="region of interest" description="Disordered" evidence="1">
    <location>
        <begin position="274"/>
        <end position="313"/>
    </location>
</feature>
<dbReference type="InterPro" id="IPR013212">
    <property type="entry name" value="Mad3/Bub1_I"/>
</dbReference>
<dbReference type="RefSeq" id="XP_009045342.1">
    <property type="nucleotide sequence ID" value="XM_009047094.1"/>
</dbReference>
<dbReference type="PANTHER" id="PTHR14030:SF25">
    <property type="entry name" value="MITOTIC CHECKPOINT SERINE_THREONINE-PROTEIN KINASE BUB1 BETA"/>
    <property type="match status" value="1"/>
</dbReference>
<feature type="compositionally biased region" description="Polar residues" evidence="1">
    <location>
        <begin position="302"/>
        <end position="313"/>
    </location>
</feature>
<dbReference type="PROSITE" id="PS51489">
    <property type="entry name" value="BUB1_N"/>
    <property type="match status" value="1"/>
</dbReference>
<dbReference type="AlphaFoldDB" id="V4CNB3"/>
<dbReference type="EMBL" id="KB199905">
    <property type="protein sequence ID" value="ESP03860.1"/>
    <property type="molecule type" value="Genomic_DNA"/>
</dbReference>
<keyword evidence="4" id="KW-1185">Reference proteome</keyword>
<dbReference type="FunFam" id="1.25.40.430:FF:000003">
    <property type="entry name" value="Checkpoint serine/threonine-protein kinase BUB1"/>
    <property type="match status" value="1"/>
</dbReference>
<name>V4CNB3_LOTGI</name>
<dbReference type="OMA" id="LIVIYEQ"/>
<sequence length="402" mass="45907">MDDEDKEFEWELCKENVLPLRSGRNCSTLNAVLQPTTECQQSLLKSEKHDFELELRTYSGDDPLDVWDRYTKWIERTFPSRGAGGKFIELLQNFLREFKDDARYTNDARYINWWIKFANNCDDPLEIYSYMFDNALGCDLSCFYEAWTATLEQVGNIQKADAIYKEGYKRIKEPPAKLEVKYQEFQARVANGTVQQNTDIEDDNPPEERTALGQLKGHGKRQKVGTNRVGDAKQSSRGGLGIRPQPLQTQNQGFQIYNENAEPSLVPVQTGEWQTLPTRKQVNRENELQPGPWKTKLPQRPGSVSSISGGQQPSFKVHVEADDTLVTPRKGPVVDNNVLSARKPSKSSADPLNAIRTNTQGAIDQVPAYCKSKIYTGTEEFCFEELRAARYMKEKKEKMKLE</sequence>
<dbReference type="PANTHER" id="PTHR14030">
    <property type="entry name" value="MITOTIC CHECKPOINT SERINE/THREONINE-PROTEIN KINASE BUB1"/>
    <property type="match status" value="1"/>
</dbReference>
<feature type="domain" description="BUB1 N-terminal" evidence="2">
    <location>
        <begin position="51"/>
        <end position="210"/>
    </location>
</feature>
<evidence type="ECO:0000313" key="3">
    <source>
        <dbReference type="EMBL" id="ESP03860.1"/>
    </source>
</evidence>
<proteinExistence type="predicted"/>
<dbReference type="CTD" id="20244642"/>
<feature type="region of interest" description="Disordered" evidence="1">
    <location>
        <begin position="195"/>
        <end position="246"/>
    </location>
</feature>
<organism evidence="3 4">
    <name type="scientific">Lottia gigantea</name>
    <name type="common">Giant owl limpet</name>
    <dbReference type="NCBI Taxonomy" id="225164"/>
    <lineage>
        <taxon>Eukaryota</taxon>
        <taxon>Metazoa</taxon>
        <taxon>Spiralia</taxon>
        <taxon>Lophotrochozoa</taxon>
        <taxon>Mollusca</taxon>
        <taxon>Gastropoda</taxon>
        <taxon>Patellogastropoda</taxon>
        <taxon>Lottioidea</taxon>
        <taxon>Lottiidae</taxon>
        <taxon>Lottia</taxon>
    </lineage>
</organism>